<evidence type="ECO:0000256" key="1">
    <source>
        <dbReference type="SAM" id="Phobius"/>
    </source>
</evidence>
<keyword evidence="1" id="KW-0812">Transmembrane</keyword>
<dbReference type="GeneID" id="34458057"/>
<dbReference type="SUPFAM" id="SSF53328">
    <property type="entry name" value="Formyltransferase"/>
    <property type="match status" value="1"/>
</dbReference>
<dbReference type="STRING" id="1160497.A0A1L9VMU1"/>
<feature type="transmembrane region" description="Helical" evidence="1">
    <location>
        <begin position="91"/>
        <end position="117"/>
    </location>
</feature>
<dbReference type="RefSeq" id="XP_022401945.1">
    <property type="nucleotide sequence ID" value="XM_022541796.1"/>
</dbReference>
<dbReference type="EMBL" id="KV878895">
    <property type="protein sequence ID" value="OJJ85247.1"/>
    <property type="molecule type" value="Genomic_DNA"/>
</dbReference>
<dbReference type="InterPro" id="IPR036477">
    <property type="entry name" value="Formyl_transf_N_sf"/>
</dbReference>
<evidence type="ECO:0000313" key="3">
    <source>
        <dbReference type="Proteomes" id="UP000184300"/>
    </source>
</evidence>
<dbReference type="AlphaFoldDB" id="A0A1L9VMU1"/>
<protein>
    <submittedName>
        <fullName evidence="2">Uncharacterized protein</fullName>
    </submittedName>
</protein>
<proteinExistence type="predicted"/>
<keyword evidence="1" id="KW-0472">Membrane</keyword>
<organism evidence="2 3">
    <name type="scientific">Aspergillus glaucus CBS 516.65</name>
    <dbReference type="NCBI Taxonomy" id="1160497"/>
    <lineage>
        <taxon>Eukaryota</taxon>
        <taxon>Fungi</taxon>
        <taxon>Dikarya</taxon>
        <taxon>Ascomycota</taxon>
        <taxon>Pezizomycotina</taxon>
        <taxon>Eurotiomycetes</taxon>
        <taxon>Eurotiomycetidae</taxon>
        <taxon>Eurotiales</taxon>
        <taxon>Aspergillaceae</taxon>
        <taxon>Aspergillus</taxon>
        <taxon>Aspergillus subgen. Aspergillus</taxon>
    </lineage>
</organism>
<accession>A0A1L9VMU1</accession>
<dbReference type="Proteomes" id="UP000184300">
    <property type="component" value="Unassembled WGS sequence"/>
</dbReference>
<keyword evidence="3" id="KW-1185">Reference proteome</keyword>
<sequence>MAVPILPDDTAAEVFSKVLVAAEMVLDKTLPAIVNGTVQRQEMDLAQGSYFGGRKPGDGVIYWKRMAVFSRYLAIAVLAEIDLARIVITRIILAGVILILLISIFFVVIFSSINFFLLSLPFF</sequence>
<dbReference type="Gene3D" id="3.40.50.12230">
    <property type="match status" value="1"/>
</dbReference>
<reference evidence="3" key="1">
    <citation type="journal article" date="2017" name="Genome Biol.">
        <title>Comparative genomics reveals high biological diversity and specific adaptations in the industrially and medically important fungal genus Aspergillus.</title>
        <authorList>
            <person name="de Vries R.P."/>
            <person name="Riley R."/>
            <person name="Wiebenga A."/>
            <person name="Aguilar-Osorio G."/>
            <person name="Amillis S."/>
            <person name="Uchima C.A."/>
            <person name="Anderluh G."/>
            <person name="Asadollahi M."/>
            <person name="Askin M."/>
            <person name="Barry K."/>
            <person name="Battaglia E."/>
            <person name="Bayram O."/>
            <person name="Benocci T."/>
            <person name="Braus-Stromeyer S.A."/>
            <person name="Caldana C."/>
            <person name="Canovas D."/>
            <person name="Cerqueira G.C."/>
            <person name="Chen F."/>
            <person name="Chen W."/>
            <person name="Choi C."/>
            <person name="Clum A."/>
            <person name="Dos Santos R.A."/>
            <person name="Damasio A.R."/>
            <person name="Diallinas G."/>
            <person name="Emri T."/>
            <person name="Fekete E."/>
            <person name="Flipphi M."/>
            <person name="Freyberg S."/>
            <person name="Gallo A."/>
            <person name="Gournas C."/>
            <person name="Habgood R."/>
            <person name="Hainaut M."/>
            <person name="Harispe M.L."/>
            <person name="Henrissat B."/>
            <person name="Hilden K.S."/>
            <person name="Hope R."/>
            <person name="Hossain A."/>
            <person name="Karabika E."/>
            <person name="Karaffa L."/>
            <person name="Karanyi Z."/>
            <person name="Krasevec N."/>
            <person name="Kuo A."/>
            <person name="Kusch H."/>
            <person name="LaButti K."/>
            <person name="Lagendijk E.L."/>
            <person name="Lapidus A."/>
            <person name="Levasseur A."/>
            <person name="Lindquist E."/>
            <person name="Lipzen A."/>
            <person name="Logrieco A.F."/>
            <person name="MacCabe A."/>
            <person name="Maekelae M.R."/>
            <person name="Malavazi I."/>
            <person name="Melin P."/>
            <person name="Meyer V."/>
            <person name="Mielnichuk N."/>
            <person name="Miskei M."/>
            <person name="Molnar A.P."/>
            <person name="Mule G."/>
            <person name="Ngan C.Y."/>
            <person name="Orejas M."/>
            <person name="Orosz E."/>
            <person name="Ouedraogo J.P."/>
            <person name="Overkamp K.M."/>
            <person name="Park H.-S."/>
            <person name="Perrone G."/>
            <person name="Piumi F."/>
            <person name="Punt P.J."/>
            <person name="Ram A.F."/>
            <person name="Ramon A."/>
            <person name="Rauscher S."/>
            <person name="Record E."/>
            <person name="Riano-Pachon D.M."/>
            <person name="Robert V."/>
            <person name="Roehrig J."/>
            <person name="Ruller R."/>
            <person name="Salamov A."/>
            <person name="Salih N.S."/>
            <person name="Samson R.A."/>
            <person name="Sandor E."/>
            <person name="Sanguinetti M."/>
            <person name="Schuetze T."/>
            <person name="Sepcic K."/>
            <person name="Shelest E."/>
            <person name="Sherlock G."/>
            <person name="Sophianopoulou V."/>
            <person name="Squina F.M."/>
            <person name="Sun H."/>
            <person name="Susca A."/>
            <person name="Todd R.B."/>
            <person name="Tsang A."/>
            <person name="Unkles S.E."/>
            <person name="van de Wiele N."/>
            <person name="van Rossen-Uffink D."/>
            <person name="Oliveira J.V."/>
            <person name="Vesth T.C."/>
            <person name="Visser J."/>
            <person name="Yu J.-H."/>
            <person name="Zhou M."/>
            <person name="Andersen M.R."/>
            <person name="Archer D.B."/>
            <person name="Baker S.E."/>
            <person name="Benoit I."/>
            <person name="Brakhage A.A."/>
            <person name="Braus G.H."/>
            <person name="Fischer R."/>
            <person name="Frisvad J.C."/>
            <person name="Goldman G.H."/>
            <person name="Houbraken J."/>
            <person name="Oakley B."/>
            <person name="Pocsi I."/>
            <person name="Scazzocchio C."/>
            <person name="Seiboth B."/>
            <person name="vanKuyk P.A."/>
            <person name="Wortman J."/>
            <person name="Dyer P.S."/>
            <person name="Grigoriev I.V."/>
        </authorList>
    </citation>
    <scope>NUCLEOTIDE SEQUENCE [LARGE SCALE GENOMIC DNA]</scope>
    <source>
        <strain evidence="3">CBS 516.65</strain>
    </source>
</reference>
<dbReference type="OrthoDB" id="331544at2759"/>
<keyword evidence="1" id="KW-1133">Transmembrane helix</keyword>
<evidence type="ECO:0000313" key="2">
    <source>
        <dbReference type="EMBL" id="OJJ85247.1"/>
    </source>
</evidence>
<gene>
    <name evidence="2" type="ORF">ASPGLDRAFT_1435815</name>
</gene>
<dbReference type="VEuPathDB" id="FungiDB:ASPGLDRAFT_1435815"/>
<name>A0A1L9VMU1_ASPGL</name>